<feature type="binding site" evidence="6">
    <location>
        <position position="80"/>
    </location>
    <ligand>
        <name>S-adenosyl-L-methionine</name>
        <dbReference type="ChEBI" id="CHEBI:59789"/>
    </ligand>
</feature>
<sequence>MEFKHYSVLLHECLDNLNIKPDGIYLDGTLGGAGHSFHIAERLDKGGHLYGTDQDEDAIAAATKRLEPFSDRVTIIRDNYENAVTRLKNLGVTGVDGILLDLGVSSYQLDNAERGFTYKEDVPLDMRMDQRQTLTARDIVNDYSETEIFHIIRDYGEDKFAKNIAKHICIERAKAPIETTFQLNDIIKAAIPAKMREKGGHPSKRTYQAIRIALNRELDVLQNSLDGFIDFLNPGGRLCVITFHSLEDRITKNNFRTNENPCTCPPNFPVCVCGKKSKGRVVTRKPILPSDQELAENKRSQSAKLRVFEKVSE</sequence>
<dbReference type="NCBIfam" id="TIGR00006">
    <property type="entry name" value="16S rRNA (cytosine(1402)-N(4))-methyltransferase RsmH"/>
    <property type="match status" value="1"/>
</dbReference>
<keyword evidence="5 6" id="KW-0949">S-adenosyl-L-methionine</keyword>
<evidence type="ECO:0000256" key="4">
    <source>
        <dbReference type="ARBA" id="ARBA00022679"/>
    </source>
</evidence>
<dbReference type="HAMAP" id="MF_01007">
    <property type="entry name" value="16SrRNA_methyltr_H"/>
    <property type="match status" value="1"/>
</dbReference>
<dbReference type="EMBL" id="CP001810">
    <property type="protein sequence ID" value="ADL34603.1"/>
    <property type="molecule type" value="Genomic_DNA"/>
</dbReference>
<dbReference type="AlphaFoldDB" id="E0RWS7"/>
<comment type="subcellular location">
    <subcellularLocation>
        <location evidence="6">Cytoplasm</location>
    </subcellularLocation>
</comment>
<organism evidence="7 8">
    <name type="scientific">Butyrivibrio proteoclasticus (strain ATCC 51982 / DSM 14932 / B316)</name>
    <name type="common">Clostridium proteoclasticum</name>
    <dbReference type="NCBI Taxonomy" id="515622"/>
    <lineage>
        <taxon>Bacteria</taxon>
        <taxon>Bacillati</taxon>
        <taxon>Bacillota</taxon>
        <taxon>Clostridia</taxon>
        <taxon>Lachnospirales</taxon>
        <taxon>Lachnospiraceae</taxon>
        <taxon>Butyrivibrio</taxon>
    </lineage>
</organism>
<dbReference type="SUPFAM" id="SSF53335">
    <property type="entry name" value="S-adenosyl-L-methionine-dependent methyltransferases"/>
    <property type="match status" value="1"/>
</dbReference>
<protein>
    <recommendedName>
        <fullName evidence="6">Ribosomal RNA small subunit methyltransferase H</fullName>
        <ecNumber evidence="6">2.1.1.199</ecNumber>
    </recommendedName>
    <alternativeName>
        <fullName evidence="6">16S rRNA m(4)C1402 methyltransferase</fullName>
    </alternativeName>
    <alternativeName>
        <fullName evidence="6">rRNA (cytosine-N(4)-)-methyltransferase RsmH</fullName>
    </alternativeName>
</protein>
<feature type="binding site" evidence="6">
    <location>
        <position position="101"/>
    </location>
    <ligand>
        <name>S-adenosyl-L-methionine</name>
        <dbReference type="ChEBI" id="CHEBI:59789"/>
    </ligand>
</feature>
<comment type="similarity">
    <text evidence="1 6">Belongs to the methyltransferase superfamily. RsmH family.</text>
</comment>
<dbReference type="Proteomes" id="UP000001299">
    <property type="component" value="Chromosome 1"/>
</dbReference>
<dbReference type="RefSeq" id="WP_013281257.1">
    <property type="nucleotide sequence ID" value="NC_014387.1"/>
</dbReference>
<evidence type="ECO:0000256" key="2">
    <source>
        <dbReference type="ARBA" id="ARBA00022552"/>
    </source>
</evidence>
<dbReference type="PANTHER" id="PTHR11265">
    <property type="entry name" value="S-ADENOSYL-METHYLTRANSFERASE MRAW"/>
    <property type="match status" value="1"/>
</dbReference>
<evidence type="ECO:0000256" key="5">
    <source>
        <dbReference type="ARBA" id="ARBA00022691"/>
    </source>
</evidence>
<evidence type="ECO:0000256" key="6">
    <source>
        <dbReference type="HAMAP-Rule" id="MF_01007"/>
    </source>
</evidence>
<dbReference type="eggNOG" id="COG0275">
    <property type="taxonomic scope" value="Bacteria"/>
</dbReference>
<keyword evidence="6" id="KW-0963">Cytoplasm</keyword>
<reference evidence="7 8" key="1">
    <citation type="journal article" date="2010" name="PLoS ONE">
        <title>The glycobiome of the rumen bacterium Butyrivibrio proteoclasticus B316(T) highlights adaptation to a polysaccharide-rich environment.</title>
        <authorList>
            <person name="Kelly W.J."/>
            <person name="Leahy S.C."/>
            <person name="Altermann E."/>
            <person name="Yeoman C.J."/>
            <person name="Dunne J.C."/>
            <person name="Kong Z."/>
            <person name="Pacheco D.M."/>
            <person name="Li D."/>
            <person name="Noel S.J."/>
            <person name="Moon C.D."/>
            <person name="Cookson A.L."/>
            <person name="Attwood G.T."/>
        </authorList>
    </citation>
    <scope>NUCLEOTIDE SEQUENCE [LARGE SCALE GENOMIC DNA]</scope>
    <source>
        <strain evidence="8">ATCC 51982 / DSM 14932 / B316</strain>
    </source>
</reference>
<evidence type="ECO:0000313" key="7">
    <source>
        <dbReference type="EMBL" id="ADL34603.1"/>
    </source>
</evidence>
<name>E0RWS7_BUTPB</name>
<dbReference type="GO" id="GO:0070475">
    <property type="term" value="P:rRNA base methylation"/>
    <property type="evidence" value="ECO:0007669"/>
    <property type="project" value="UniProtKB-UniRule"/>
</dbReference>
<dbReference type="STRING" id="515622.bpr_I1869"/>
<evidence type="ECO:0000313" key="8">
    <source>
        <dbReference type="Proteomes" id="UP000001299"/>
    </source>
</evidence>
<comment type="function">
    <text evidence="6">Specifically methylates the N4 position of cytidine in position 1402 (C1402) of 16S rRNA.</text>
</comment>
<dbReference type="InterPro" id="IPR002903">
    <property type="entry name" value="RsmH"/>
</dbReference>
<comment type="catalytic activity">
    <reaction evidence="6">
        <text>cytidine(1402) in 16S rRNA + S-adenosyl-L-methionine = N(4)-methylcytidine(1402) in 16S rRNA + S-adenosyl-L-homocysteine + H(+)</text>
        <dbReference type="Rhea" id="RHEA:42928"/>
        <dbReference type="Rhea" id="RHEA-COMP:10286"/>
        <dbReference type="Rhea" id="RHEA-COMP:10287"/>
        <dbReference type="ChEBI" id="CHEBI:15378"/>
        <dbReference type="ChEBI" id="CHEBI:57856"/>
        <dbReference type="ChEBI" id="CHEBI:59789"/>
        <dbReference type="ChEBI" id="CHEBI:74506"/>
        <dbReference type="ChEBI" id="CHEBI:82748"/>
        <dbReference type="EC" id="2.1.1.199"/>
    </reaction>
</comment>
<keyword evidence="2 6" id="KW-0698">rRNA processing</keyword>
<dbReference type="InterPro" id="IPR029063">
    <property type="entry name" value="SAM-dependent_MTases_sf"/>
</dbReference>
<feature type="binding site" evidence="6">
    <location>
        <begin position="33"/>
        <end position="35"/>
    </location>
    <ligand>
        <name>S-adenosyl-L-methionine</name>
        <dbReference type="ChEBI" id="CHEBI:59789"/>
    </ligand>
</feature>
<dbReference type="InterPro" id="IPR023397">
    <property type="entry name" value="SAM-dep_MeTrfase_MraW_recog"/>
</dbReference>
<proteinExistence type="inferred from homology"/>
<dbReference type="HOGENOM" id="CLU_038422_2_0_9"/>
<dbReference type="Pfam" id="PF01795">
    <property type="entry name" value="Methyltransf_5"/>
    <property type="match status" value="1"/>
</dbReference>
<keyword evidence="4 6" id="KW-0808">Transferase</keyword>
<evidence type="ECO:0000256" key="3">
    <source>
        <dbReference type="ARBA" id="ARBA00022603"/>
    </source>
</evidence>
<keyword evidence="3 6" id="KW-0489">Methyltransferase</keyword>
<dbReference type="Gene3D" id="1.10.150.170">
    <property type="entry name" value="Putative methyltransferase TM0872, insert domain"/>
    <property type="match status" value="1"/>
</dbReference>
<dbReference type="GO" id="GO:0071424">
    <property type="term" value="F:rRNA (cytosine-N4-)-methyltransferase activity"/>
    <property type="evidence" value="ECO:0007669"/>
    <property type="project" value="UniProtKB-UniRule"/>
</dbReference>
<dbReference type="GO" id="GO:0005737">
    <property type="term" value="C:cytoplasm"/>
    <property type="evidence" value="ECO:0007669"/>
    <property type="project" value="UniProtKB-SubCell"/>
</dbReference>
<keyword evidence="8" id="KW-1185">Reference proteome</keyword>
<dbReference type="PIRSF" id="PIRSF004486">
    <property type="entry name" value="MraW"/>
    <property type="match status" value="1"/>
</dbReference>
<gene>
    <name evidence="7" type="primary">mraW</name>
    <name evidence="6" type="synonym">rsmH</name>
    <name evidence="7" type="ordered locus">bpr_I1869</name>
</gene>
<evidence type="ECO:0000256" key="1">
    <source>
        <dbReference type="ARBA" id="ARBA00010396"/>
    </source>
</evidence>
<accession>E0RWS7</accession>
<dbReference type="Gene3D" id="3.40.50.150">
    <property type="entry name" value="Vaccinia Virus protein VP39"/>
    <property type="match status" value="1"/>
</dbReference>
<dbReference type="EC" id="2.1.1.199" evidence="6"/>
<feature type="binding site" evidence="6">
    <location>
        <position position="108"/>
    </location>
    <ligand>
        <name>S-adenosyl-L-methionine</name>
        <dbReference type="ChEBI" id="CHEBI:59789"/>
    </ligand>
</feature>
<dbReference type="SUPFAM" id="SSF81799">
    <property type="entry name" value="Putative methyltransferase TM0872, insert domain"/>
    <property type="match status" value="1"/>
</dbReference>
<dbReference type="PANTHER" id="PTHR11265:SF0">
    <property type="entry name" value="12S RRNA N4-METHYLCYTIDINE METHYLTRANSFERASE"/>
    <property type="match status" value="1"/>
</dbReference>
<feature type="binding site" evidence="6">
    <location>
        <position position="53"/>
    </location>
    <ligand>
        <name>S-adenosyl-L-methionine</name>
        <dbReference type="ChEBI" id="CHEBI:59789"/>
    </ligand>
</feature>
<dbReference type="KEGG" id="bpb:bpr_I1869"/>